<keyword evidence="4" id="KW-1185">Reference proteome</keyword>
<dbReference type="EMBL" id="JBEXIP010000001">
    <property type="protein sequence ID" value="MET8431302.1"/>
    <property type="molecule type" value="Genomic_DNA"/>
</dbReference>
<keyword evidence="2" id="KW-0812">Transmembrane</keyword>
<evidence type="ECO:0000313" key="4">
    <source>
        <dbReference type="Proteomes" id="UP001550044"/>
    </source>
</evidence>
<evidence type="ECO:0000256" key="2">
    <source>
        <dbReference type="SAM" id="Phobius"/>
    </source>
</evidence>
<evidence type="ECO:0000313" key="3">
    <source>
        <dbReference type="EMBL" id="MET8431302.1"/>
    </source>
</evidence>
<dbReference type="Proteomes" id="UP001550044">
    <property type="component" value="Unassembled WGS sequence"/>
</dbReference>
<dbReference type="RefSeq" id="WP_352308402.1">
    <property type="nucleotide sequence ID" value="NZ_JBEOSG010000045.1"/>
</dbReference>
<proteinExistence type="predicted"/>
<comment type="caution">
    <text evidence="3">The sequence shown here is derived from an EMBL/GenBank/DDBJ whole genome shotgun (WGS) entry which is preliminary data.</text>
</comment>
<reference evidence="3 4" key="1">
    <citation type="submission" date="2024-06" db="EMBL/GenBank/DDBJ databases">
        <title>The Natural Products Discovery Center: Release of the First 8490 Sequenced Strains for Exploring Actinobacteria Biosynthetic Diversity.</title>
        <authorList>
            <person name="Kalkreuter E."/>
            <person name="Kautsar S.A."/>
            <person name="Yang D."/>
            <person name="Bader C.D."/>
            <person name="Teijaro C.N."/>
            <person name="Fluegel L."/>
            <person name="Davis C.M."/>
            <person name="Simpson J.R."/>
            <person name="Lauterbach L."/>
            <person name="Steele A.D."/>
            <person name="Gui C."/>
            <person name="Meng S."/>
            <person name="Li G."/>
            <person name="Viehrig K."/>
            <person name="Ye F."/>
            <person name="Su P."/>
            <person name="Kiefer A.F."/>
            <person name="Nichols A."/>
            <person name="Cepeda A.J."/>
            <person name="Yan W."/>
            <person name="Fan B."/>
            <person name="Jiang Y."/>
            <person name="Adhikari A."/>
            <person name="Zheng C.-J."/>
            <person name="Schuster L."/>
            <person name="Cowan T.M."/>
            <person name="Smanski M.J."/>
            <person name="Chevrette M.G."/>
            <person name="De Carvalho L.P.S."/>
            <person name="Shen B."/>
        </authorList>
    </citation>
    <scope>NUCLEOTIDE SEQUENCE [LARGE SCALE GENOMIC DNA]</scope>
    <source>
        <strain evidence="3 4">NPDC005137</strain>
    </source>
</reference>
<feature type="transmembrane region" description="Helical" evidence="2">
    <location>
        <begin position="139"/>
        <end position="160"/>
    </location>
</feature>
<feature type="compositionally biased region" description="Pro residues" evidence="1">
    <location>
        <begin position="17"/>
        <end position="26"/>
    </location>
</feature>
<keyword evidence="2" id="KW-1133">Transmembrane helix</keyword>
<evidence type="ECO:0000256" key="1">
    <source>
        <dbReference type="SAM" id="MobiDB-lite"/>
    </source>
</evidence>
<sequence length="207" mass="21506">MSDPNPYADDSGKWGPPQQPGNPPTVPDAQGYGYPGAGTPSAGTPTYGYPQQLPDSAAQQGPGYGYPNANQPAVQPPLPGYGFPPQQGPGPGGGAPMLSFGDITVMNDSIVTPSGTMPLKGAVWTATDMSRTEEKIPTVAIVLAIIFALLCLIGLLFLLMKEKKTTGFIQVSVTSGGRHHSTMIAATGPETFQMVMAQINTARSMSI</sequence>
<protein>
    <submittedName>
        <fullName evidence="3">Uncharacterized protein</fullName>
    </submittedName>
</protein>
<organism evidence="3 4">
    <name type="scientific">Streptomyces sp. 900116325</name>
    <dbReference type="NCBI Taxonomy" id="3154295"/>
    <lineage>
        <taxon>Bacteria</taxon>
        <taxon>Bacillati</taxon>
        <taxon>Actinomycetota</taxon>
        <taxon>Actinomycetes</taxon>
        <taxon>Kitasatosporales</taxon>
        <taxon>Streptomycetaceae</taxon>
        <taxon>Streptomyces</taxon>
    </lineage>
</organism>
<accession>A0ABV2U0D9</accession>
<feature type="region of interest" description="Disordered" evidence="1">
    <location>
        <begin position="1"/>
        <end position="96"/>
    </location>
</feature>
<gene>
    <name evidence="3" type="ORF">ABZV61_00630</name>
</gene>
<keyword evidence="2" id="KW-0472">Membrane</keyword>
<name>A0ABV2U0D9_9ACTN</name>